<dbReference type="EMBL" id="JAHRIN010068305">
    <property type="protein sequence ID" value="MEQ2215431.1"/>
    <property type="molecule type" value="Genomic_DNA"/>
</dbReference>
<evidence type="ECO:0000313" key="2">
    <source>
        <dbReference type="Proteomes" id="UP001434883"/>
    </source>
</evidence>
<accession>A0ABV0S4W3</accession>
<evidence type="ECO:0000313" key="1">
    <source>
        <dbReference type="EMBL" id="MEQ2215431.1"/>
    </source>
</evidence>
<dbReference type="Proteomes" id="UP001434883">
    <property type="component" value="Unassembled WGS sequence"/>
</dbReference>
<protein>
    <submittedName>
        <fullName evidence="1">Uncharacterized protein</fullName>
    </submittedName>
</protein>
<proteinExistence type="predicted"/>
<sequence>MVFFWSSDCQEFIRESLGEETVFVEAGFSRQSSVAPPEGKSLNCLCAGCVRSAEMVAADMWGVCGGDVLKVHHHLQSLEWAKFQVVLTTPVDQPYRSKD</sequence>
<reference evidence="1 2" key="1">
    <citation type="submission" date="2021-06" db="EMBL/GenBank/DDBJ databases">
        <authorList>
            <person name="Palmer J.M."/>
        </authorList>
    </citation>
    <scope>NUCLEOTIDE SEQUENCE [LARGE SCALE GENOMIC DNA]</scope>
    <source>
        <strain evidence="1 2">XC_2019</strain>
        <tissue evidence="1">Muscle</tissue>
    </source>
</reference>
<name>A0ABV0S4W3_9TELE</name>
<keyword evidence="2" id="KW-1185">Reference proteome</keyword>
<comment type="caution">
    <text evidence="1">The sequence shown here is derived from an EMBL/GenBank/DDBJ whole genome shotgun (WGS) entry which is preliminary data.</text>
</comment>
<gene>
    <name evidence="1" type="ORF">XENOCAPTIV_000933</name>
</gene>
<organism evidence="1 2">
    <name type="scientific">Xenoophorus captivus</name>
    <dbReference type="NCBI Taxonomy" id="1517983"/>
    <lineage>
        <taxon>Eukaryota</taxon>
        <taxon>Metazoa</taxon>
        <taxon>Chordata</taxon>
        <taxon>Craniata</taxon>
        <taxon>Vertebrata</taxon>
        <taxon>Euteleostomi</taxon>
        <taxon>Actinopterygii</taxon>
        <taxon>Neopterygii</taxon>
        <taxon>Teleostei</taxon>
        <taxon>Neoteleostei</taxon>
        <taxon>Acanthomorphata</taxon>
        <taxon>Ovalentaria</taxon>
        <taxon>Atherinomorphae</taxon>
        <taxon>Cyprinodontiformes</taxon>
        <taxon>Goodeidae</taxon>
        <taxon>Xenoophorus</taxon>
    </lineage>
</organism>